<feature type="region of interest" description="Disordered" evidence="2">
    <location>
        <begin position="134"/>
        <end position="168"/>
    </location>
</feature>
<dbReference type="Gene3D" id="3.30.530.20">
    <property type="match status" value="1"/>
</dbReference>
<feature type="compositionally biased region" description="Basic and acidic residues" evidence="2">
    <location>
        <begin position="152"/>
        <end position="168"/>
    </location>
</feature>
<dbReference type="CDD" id="cd07814">
    <property type="entry name" value="SRPBCC_CalC_Aha1-like"/>
    <property type="match status" value="1"/>
</dbReference>
<keyword evidence="6" id="KW-1185">Reference proteome</keyword>
<evidence type="ECO:0000256" key="2">
    <source>
        <dbReference type="SAM" id="MobiDB-lite"/>
    </source>
</evidence>
<accession>A0A0K8QNE7</accession>
<dbReference type="HOGENOM" id="CLU_137245_0_0_6"/>
<proteinExistence type="inferred from homology"/>
<reference evidence="4" key="1">
    <citation type="submission" date="2015-03" db="EMBL/GenBank/DDBJ databases">
        <title>Draft genome sequence of Mizugakiibacter sediminis skMP5.</title>
        <authorList>
            <person name="Watanabe T."/>
            <person name="Kojima H."/>
            <person name="Fukui M."/>
        </authorList>
    </citation>
    <scope>NUCLEOTIDE SEQUENCE</scope>
    <source>
        <strain evidence="4">SkMP5</strain>
    </source>
</reference>
<evidence type="ECO:0000313" key="4">
    <source>
        <dbReference type="EMBL" id="GAN45005.1"/>
    </source>
</evidence>
<evidence type="ECO:0000313" key="5">
    <source>
        <dbReference type="EMBL" id="GAP66404.1"/>
    </source>
</evidence>
<dbReference type="EMBL" id="DF970204">
    <property type="protein sequence ID" value="GAP66404.1"/>
    <property type="molecule type" value="Genomic_DNA"/>
</dbReference>
<organism evidence="5">
    <name type="scientific">Mizugakiibacter sediminis</name>
    <dbReference type="NCBI Taxonomy" id="1475481"/>
    <lineage>
        <taxon>Bacteria</taxon>
        <taxon>Pseudomonadati</taxon>
        <taxon>Pseudomonadota</taxon>
        <taxon>Gammaproteobacteria</taxon>
        <taxon>Lysobacterales</taxon>
        <taxon>Rhodanobacteraceae</taxon>
        <taxon>Mizugakiibacter</taxon>
    </lineage>
</organism>
<sequence>MTDILHLLKIDSPREAVYRAIATAAGVRRWLTRDADLDARIGGGGEIRFADGKRITRIRIEALEPAARVVWKVLSAPMPTWPDTEIAFELGADGAGTMLRFAHRGFDEADDLFAMSATAWACFLISLKQHLETGEGTPHPDDALSRAAGPRRGFDRSTTRMNHETVHG</sequence>
<evidence type="ECO:0000256" key="1">
    <source>
        <dbReference type="ARBA" id="ARBA00006817"/>
    </source>
</evidence>
<dbReference type="STRING" id="1475481.GCA_000953855_01744"/>
<dbReference type="Proteomes" id="UP000253740">
    <property type="component" value="Unassembled WGS sequence"/>
</dbReference>
<dbReference type="SUPFAM" id="SSF55961">
    <property type="entry name" value="Bet v1-like"/>
    <property type="match status" value="1"/>
</dbReference>
<dbReference type="EMBL" id="DF952379">
    <property type="protein sequence ID" value="GAN45005.1"/>
    <property type="molecule type" value="Genomic_DNA"/>
</dbReference>
<dbReference type="InterPro" id="IPR023393">
    <property type="entry name" value="START-like_dom_sf"/>
</dbReference>
<dbReference type="OrthoDB" id="287565at2"/>
<evidence type="ECO:0000259" key="3">
    <source>
        <dbReference type="Pfam" id="PF08327"/>
    </source>
</evidence>
<comment type="similarity">
    <text evidence="1">Belongs to the AHA1 family.</text>
</comment>
<dbReference type="InterPro" id="IPR013538">
    <property type="entry name" value="ASHA1/2-like_C"/>
</dbReference>
<feature type="domain" description="Activator of Hsp90 ATPase homologue 1/2-like C-terminal" evidence="3">
    <location>
        <begin position="12"/>
        <end position="132"/>
    </location>
</feature>
<gene>
    <name evidence="4" type="ORF">MBSD_1543</name>
    <name evidence="5" type="ORF">MBSD_n1711</name>
</gene>
<reference evidence="5" key="2">
    <citation type="submission" date="2015-08" db="EMBL/GenBank/DDBJ databases">
        <title>Complete DNA Sequence of Pseudomonas syringae pv. actinidiae, the Causal Agent of Kiwifruit Canker Disease.</title>
        <authorList>
            <person name="Rikkerink E.H.A."/>
            <person name="Fineran P.C."/>
        </authorList>
    </citation>
    <scope>NUCLEOTIDE SEQUENCE</scope>
    <source>
        <strain evidence="5">SkMP5</strain>
    </source>
</reference>
<dbReference type="AlphaFoldDB" id="A0A0K8QNE7"/>
<feature type="compositionally biased region" description="Basic and acidic residues" evidence="2">
    <location>
        <begin position="134"/>
        <end position="144"/>
    </location>
</feature>
<evidence type="ECO:0000313" key="6">
    <source>
        <dbReference type="Proteomes" id="UP000253740"/>
    </source>
</evidence>
<name>A0A0K8QNE7_9GAMM</name>
<protein>
    <submittedName>
        <fullName evidence="4 5">Activator of HSP90 ATPase</fullName>
    </submittedName>
</protein>
<dbReference type="Pfam" id="PF08327">
    <property type="entry name" value="AHSA1"/>
    <property type="match status" value="1"/>
</dbReference>
<dbReference type="RefSeq" id="WP_062537003.1">
    <property type="nucleotide sequence ID" value="NZ_DF970204.1"/>
</dbReference>